<evidence type="ECO:0000313" key="2">
    <source>
        <dbReference type="EMBL" id="KAK3607983.1"/>
    </source>
</evidence>
<name>A0AAE0TDN2_9BIVA</name>
<reference evidence="2" key="2">
    <citation type="journal article" date="2021" name="Genome Biol. Evol.">
        <title>Developing a high-quality reference genome for a parasitic bivalve with doubly uniparental inheritance (Bivalvia: Unionida).</title>
        <authorList>
            <person name="Smith C.H."/>
        </authorList>
    </citation>
    <scope>NUCLEOTIDE SEQUENCE</scope>
    <source>
        <strain evidence="2">CHS0354</strain>
        <tissue evidence="2">Mantle</tissue>
    </source>
</reference>
<gene>
    <name evidence="2" type="ORF">CHS0354_009918</name>
</gene>
<evidence type="ECO:0000256" key="1">
    <source>
        <dbReference type="SAM" id="SignalP"/>
    </source>
</evidence>
<proteinExistence type="predicted"/>
<accession>A0AAE0TDN2</accession>
<dbReference type="Proteomes" id="UP001195483">
    <property type="component" value="Unassembled WGS sequence"/>
</dbReference>
<feature type="signal peptide" evidence="1">
    <location>
        <begin position="1"/>
        <end position="39"/>
    </location>
</feature>
<feature type="chain" id="PRO_5042128157" evidence="1">
    <location>
        <begin position="40"/>
        <end position="151"/>
    </location>
</feature>
<reference evidence="2" key="1">
    <citation type="journal article" date="2021" name="Genome Biol. Evol.">
        <title>A High-Quality Reference Genome for a Parasitic Bivalve with Doubly Uniparental Inheritance (Bivalvia: Unionida).</title>
        <authorList>
            <person name="Smith C.H."/>
        </authorList>
    </citation>
    <scope>NUCLEOTIDE SEQUENCE</scope>
    <source>
        <strain evidence="2">CHS0354</strain>
    </source>
</reference>
<reference evidence="2" key="3">
    <citation type="submission" date="2023-05" db="EMBL/GenBank/DDBJ databases">
        <authorList>
            <person name="Smith C.H."/>
        </authorList>
    </citation>
    <scope>NUCLEOTIDE SEQUENCE</scope>
    <source>
        <strain evidence="2">CHS0354</strain>
        <tissue evidence="2">Mantle</tissue>
    </source>
</reference>
<dbReference type="EMBL" id="JAEAOA010000629">
    <property type="protein sequence ID" value="KAK3607983.1"/>
    <property type="molecule type" value="Genomic_DNA"/>
</dbReference>
<dbReference type="AlphaFoldDB" id="A0AAE0TDN2"/>
<keyword evidence="3" id="KW-1185">Reference proteome</keyword>
<evidence type="ECO:0000313" key="3">
    <source>
        <dbReference type="Proteomes" id="UP001195483"/>
    </source>
</evidence>
<organism evidence="2 3">
    <name type="scientific">Potamilus streckersoni</name>
    <dbReference type="NCBI Taxonomy" id="2493646"/>
    <lineage>
        <taxon>Eukaryota</taxon>
        <taxon>Metazoa</taxon>
        <taxon>Spiralia</taxon>
        <taxon>Lophotrochozoa</taxon>
        <taxon>Mollusca</taxon>
        <taxon>Bivalvia</taxon>
        <taxon>Autobranchia</taxon>
        <taxon>Heteroconchia</taxon>
        <taxon>Palaeoheterodonta</taxon>
        <taxon>Unionida</taxon>
        <taxon>Unionoidea</taxon>
        <taxon>Unionidae</taxon>
        <taxon>Ambleminae</taxon>
        <taxon>Lampsilini</taxon>
        <taxon>Potamilus</taxon>
    </lineage>
</organism>
<keyword evidence="1" id="KW-0732">Signal</keyword>
<protein>
    <submittedName>
        <fullName evidence="2">Uncharacterized protein</fullName>
    </submittedName>
</protein>
<sequence>MCESTYKLRIHAAPRHIQETGKMMLAIVVNLILIPLSQGDNLTKRGIGVNCTTTLDCDPGLCCRDASGQILTSDIEGLLPLPVENTFGTCSRQLGREGEPCDCGCRRGLECYRPLTGRCCAPMTCTNAAYVRKQREYWEKCFSDPTCPLPV</sequence>
<comment type="caution">
    <text evidence="2">The sequence shown here is derived from an EMBL/GenBank/DDBJ whole genome shotgun (WGS) entry which is preliminary data.</text>
</comment>